<dbReference type="Pfam" id="PF13561">
    <property type="entry name" value="adh_short_C2"/>
    <property type="match status" value="1"/>
</dbReference>
<organism evidence="5 6">
    <name type="scientific">Mesorhizobium hungaricum</name>
    <dbReference type="NCBI Taxonomy" id="1566387"/>
    <lineage>
        <taxon>Bacteria</taxon>
        <taxon>Pseudomonadati</taxon>
        <taxon>Pseudomonadota</taxon>
        <taxon>Alphaproteobacteria</taxon>
        <taxon>Hyphomicrobiales</taxon>
        <taxon>Phyllobacteriaceae</taxon>
        <taxon>Mesorhizobium</taxon>
    </lineage>
</organism>
<dbReference type="PANTHER" id="PTHR24321:SF8">
    <property type="entry name" value="ESTRADIOL 17-BETA-DEHYDROGENASE 8-RELATED"/>
    <property type="match status" value="1"/>
</dbReference>
<dbReference type="GO" id="GO:0016491">
    <property type="term" value="F:oxidoreductase activity"/>
    <property type="evidence" value="ECO:0007669"/>
    <property type="project" value="UniProtKB-KW"/>
</dbReference>
<dbReference type="STRING" id="1566387.QV13_00955"/>
<feature type="domain" description="Ketoreductase" evidence="4">
    <location>
        <begin position="6"/>
        <end position="189"/>
    </location>
</feature>
<proteinExistence type="inferred from homology"/>
<evidence type="ECO:0000313" key="6">
    <source>
        <dbReference type="Proteomes" id="UP000094412"/>
    </source>
</evidence>
<dbReference type="SMART" id="SM00822">
    <property type="entry name" value="PKS_KR"/>
    <property type="match status" value="1"/>
</dbReference>
<dbReference type="CDD" id="cd05233">
    <property type="entry name" value="SDR_c"/>
    <property type="match status" value="1"/>
</dbReference>
<sequence length="252" mass="26196">MRLTGKRALLIGAATGIGRACVEDFARNGAALVVADINEAAMAEAVELARGLGARAHGIRCDVRDEISVRDAVAFADRKLGGLDTLAFFAGLMRTGAIDAFEAEIWDAIFDINARGTFFAAKYGAPALQRAGGGSFITTASLAGLRGAPGMTAYAAAKGAVIAFTTALAQELAPSNIRVNSVLPGWIDTPFNNPAIDYMGGSGSHGEIVKRIVPLGRQGTPAEVAPMYTFLASEEARYITAKSMMVDGGMAH</sequence>
<dbReference type="PROSITE" id="PS00061">
    <property type="entry name" value="ADH_SHORT"/>
    <property type="match status" value="1"/>
</dbReference>
<evidence type="ECO:0000256" key="2">
    <source>
        <dbReference type="ARBA" id="ARBA00023002"/>
    </source>
</evidence>
<dbReference type="InterPro" id="IPR036291">
    <property type="entry name" value="NAD(P)-bd_dom_sf"/>
</dbReference>
<reference evidence="5 6" key="1">
    <citation type="submission" date="2016-08" db="EMBL/GenBank/DDBJ databases">
        <title>Whole genome sequence of Mesorhizobium sp. strain UASWS1009 isolated from industrial sewage.</title>
        <authorList>
            <person name="Crovadore J."/>
            <person name="Calmin G."/>
            <person name="Chablais R."/>
            <person name="Cochard B."/>
            <person name="Lefort F."/>
        </authorList>
    </citation>
    <scope>NUCLEOTIDE SEQUENCE [LARGE SCALE GENOMIC DNA]</scope>
    <source>
        <strain evidence="5 6">UASWS1009</strain>
    </source>
</reference>
<dbReference type="PRINTS" id="PR00081">
    <property type="entry name" value="GDHRDH"/>
</dbReference>
<evidence type="ECO:0000259" key="4">
    <source>
        <dbReference type="SMART" id="SM00822"/>
    </source>
</evidence>
<dbReference type="PANTHER" id="PTHR24321">
    <property type="entry name" value="DEHYDROGENASES, SHORT CHAIN"/>
    <property type="match status" value="1"/>
</dbReference>
<gene>
    <name evidence="5" type="ORF">QV13_00955</name>
</gene>
<protein>
    <submittedName>
        <fullName evidence="5">Short-chain dehydrogenase</fullName>
    </submittedName>
</protein>
<dbReference type="RefSeq" id="WP_024926991.1">
    <property type="nucleotide sequence ID" value="NZ_MDEO01000018.1"/>
</dbReference>
<dbReference type="Gene3D" id="3.40.50.720">
    <property type="entry name" value="NAD(P)-binding Rossmann-like Domain"/>
    <property type="match status" value="1"/>
</dbReference>
<keyword evidence="6" id="KW-1185">Reference proteome</keyword>
<comment type="similarity">
    <text evidence="1">Belongs to the short-chain dehydrogenases/reductases (SDR) family.</text>
</comment>
<accession>A0A1C2EDX0</accession>
<dbReference type="SUPFAM" id="SSF51735">
    <property type="entry name" value="NAD(P)-binding Rossmann-fold domains"/>
    <property type="match status" value="1"/>
</dbReference>
<dbReference type="Proteomes" id="UP000094412">
    <property type="component" value="Unassembled WGS sequence"/>
</dbReference>
<dbReference type="FunFam" id="3.40.50.720:FF:000084">
    <property type="entry name" value="Short-chain dehydrogenase reductase"/>
    <property type="match status" value="1"/>
</dbReference>
<dbReference type="InterPro" id="IPR002347">
    <property type="entry name" value="SDR_fam"/>
</dbReference>
<name>A0A1C2EDX0_9HYPH</name>
<evidence type="ECO:0000256" key="1">
    <source>
        <dbReference type="ARBA" id="ARBA00006484"/>
    </source>
</evidence>
<evidence type="ECO:0000313" key="5">
    <source>
        <dbReference type="EMBL" id="OCX25176.1"/>
    </source>
</evidence>
<comment type="caution">
    <text evidence="5">The sequence shown here is derived from an EMBL/GenBank/DDBJ whole genome shotgun (WGS) entry which is preliminary data.</text>
</comment>
<keyword evidence="3" id="KW-0520">NAD</keyword>
<dbReference type="InterPro" id="IPR057326">
    <property type="entry name" value="KR_dom"/>
</dbReference>
<evidence type="ECO:0000256" key="3">
    <source>
        <dbReference type="ARBA" id="ARBA00023027"/>
    </source>
</evidence>
<dbReference type="PRINTS" id="PR00080">
    <property type="entry name" value="SDRFAMILY"/>
</dbReference>
<dbReference type="EMBL" id="MDEO01000018">
    <property type="protein sequence ID" value="OCX25176.1"/>
    <property type="molecule type" value="Genomic_DNA"/>
</dbReference>
<dbReference type="InterPro" id="IPR020904">
    <property type="entry name" value="Sc_DH/Rdtase_CS"/>
</dbReference>
<keyword evidence="2" id="KW-0560">Oxidoreductase</keyword>
<dbReference type="AlphaFoldDB" id="A0A1C2EDX0"/>